<comment type="caution">
    <text evidence="1">The sequence shown here is derived from an EMBL/GenBank/DDBJ whole genome shotgun (WGS) entry which is preliminary data.</text>
</comment>
<evidence type="ECO:0000313" key="1">
    <source>
        <dbReference type="EMBL" id="OWR51513.1"/>
    </source>
</evidence>
<gene>
    <name evidence="1" type="ORF">KGM_210551</name>
</gene>
<sequence length="474" mass="51094">MEFHVLHQRVMEYPPVPRVCMERPERVQEDMAAASDQGVHLVLVDTVAVSVPEAAFLRPTALHLLHMACRHMDQGDTVAVMAVDMAARLVQEVEAYRHHTAFPHLVMELPLSVRPAPVVTAEVLSVLEEVGSHPHMVLLLRLMALPHSVLRVPEVYRAPTVPPLHLTLMALRFHHLLTELRLVIQDTAAVVLEAQVLAAAVLVAAVLAQALPQVAMALRRVHMALLVLAVVTALQEVDILQVDTVPGADIVQAVDTVPEAGTAQEVLVDIVPEVDMVPEAAIVQVVVTDPEAVTVQALEDIAPEVDTVQEVLVDIVRAVDMVPEAVSVQEALVDTVPEADMVPEVAIVQVVVTDPEAVTVQALEDIAPEVDTAPGVRVEVMVPVPVATPVECQPPSARDTTPAAAMLVERPLARDGYVQLKELVSLKATDCVLVMKVCGVPQAVSGCSTVRLTSLFYYIRQRAGGPPQKTTTLI</sequence>
<dbReference type="KEGG" id="dpl:KGM_210551"/>
<protein>
    <submittedName>
        <fullName evidence="1">Uncharacterized protein</fullName>
    </submittedName>
</protein>
<reference evidence="1 2" key="1">
    <citation type="journal article" date="2011" name="Cell">
        <title>The monarch butterfly genome yields insights into long-distance migration.</title>
        <authorList>
            <person name="Zhan S."/>
            <person name="Merlin C."/>
            <person name="Boore J.L."/>
            <person name="Reppert S.M."/>
        </authorList>
    </citation>
    <scope>NUCLEOTIDE SEQUENCE [LARGE SCALE GENOMIC DNA]</scope>
    <source>
        <strain evidence="1">F-2</strain>
    </source>
</reference>
<dbReference type="EMBL" id="AGBW02009155">
    <property type="protein sequence ID" value="OWR51513.1"/>
    <property type="molecule type" value="Genomic_DNA"/>
</dbReference>
<accession>A0A212FCS0</accession>
<organism evidence="1 2">
    <name type="scientific">Danaus plexippus plexippus</name>
    <dbReference type="NCBI Taxonomy" id="278856"/>
    <lineage>
        <taxon>Eukaryota</taxon>
        <taxon>Metazoa</taxon>
        <taxon>Ecdysozoa</taxon>
        <taxon>Arthropoda</taxon>
        <taxon>Hexapoda</taxon>
        <taxon>Insecta</taxon>
        <taxon>Pterygota</taxon>
        <taxon>Neoptera</taxon>
        <taxon>Endopterygota</taxon>
        <taxon>Lepidoptera</taxon>
        <taxon>Glossata</taxon>
        <taxon>Ditrysia</taxon>
        <taxon>Papilionoidea</taxon>
        <taxon>Nymphalidae</taxon>
        <taxon>Danainae</taxon>
        <taxon>Danaini</taxon>
        <taxon>Danaina</taxon>
        <taxon>Danaus</taxon>
        <taxon>Danaus</taxon>
    </lineage>
</organism>
<dbReference type="Proteomes" id="UP000007151">
    <property type="component" value="Unassembled WGS sequence"/>
</dbReference>
<name>A0A212FCS0_DANPL</name>
<dbReference type="AlphaFoldDB" id="A0A212FCS0"/>
<dbReference type="InParanoid" id="A0A212FCS0"/>
<proteinExistence type="predicted"/>
<keyword evidence="2" id="KW-1185">Reference proteome</keyword>
<evidence type="ECO:0000313" key="2">
    <source>
        <dbReference type="Proteomes" id="UP000007151"/>
    </source>
</evidence>